<proteinExistence type="predicted"/>
<dbReference type="AlphaFoldDB" id="A0A9N7RM30"/>
<keyword evidence="3" id="KW-1185">Reference proteome</keyword>
<dbReference type="EMBL" id="CACSLK010029764">
    <property type="protein sequence ID" value="CAA0835679.1"/>
    <property type="molecule type" value="Genomic_DNA"/>
</dbReference>
<evidence type="ECO:0000313" key="3">
    <source>
        <dbReference type="Proteomes" id="UP001153555"/>
    </source>
</evidence>
<protein>
    <submittedName>
        <fullName evidence="2">Uncharacterized protein</fullName>
    </submittedName>
</protein>
<feature type="non-terminal residue" evidence="2">
    <location>
        <position position="1"/>
    </location>
</feature>
<comment type="caution">
    <text evidence="2">The sequence shown here is derived from an EMBL/GenBank/DDBJ whole genome shotgun (WGS) entry which is preliminary data.</text>
</comment>
<gene>
    <name evidence="2" type="ORF">SHERM_02964</name>
</gene>
<dbReference type="Proteomes" id="UP001153555">
    <property type="component" value="Unassembled WGS sequence"/>
</dbReference>
<organism evidence="2 3">
    <name type="scientific">Striga hermonthica</name>
    <name type="common">Purple witchweed</name>
    <name type="synonym">Buchnera hermonthica</name>
    <dbReference type="NCBI Taxonomy" id="68872"/>
    <lineage>
        <taxon>Eukaryota</taxon>
        <taxon>Viridiplantae</taxon>
        <taxon>Streptophyta</taxon>
        <taxon>Embryophyta</taxon>
        <taxon>Tracheophyta</taxon>
        <taxon>Spermatophyta</taxon>
        <taxon>Magnoliopsida</taxon>
        <taxon>eudicotyledons</taxon>
        <taxon>Gunneridae</taxon>
        <taxon>Pentapetalae</taxon>
        <taxon>asterids</taxon>
        <taxon>lamiids</taxon>
        <taxon>Lamiales</taxon>
        <taxon>Orobanchaceae</taxon>
        <taxon>Buchnereae</taxon>
        <taxon>Striga</taxon>
    </lineage>
</organism>
<name>A0A9N7RM30_STRHE</name>
<accession>A0A9N7RM30</accession>
<evidence type="ECO:0000313" key="2">
    <source>
        <dbReference type="EMBL" id="CAA0835679.1"/>
    </source>
</evidence>
<feature type="region of interest" description="Disordered" evidence="1">
    <location>
        <begin position="1"/>
        <end position="51"/>
    </location>
</feature>
<sequence>FDMPLEKIKQVHSRPPKPPPEEKPAPSPPKTKTGPNSIPGPAQDEMPCTSA</sequence>
<reference evidence="2" key="1">
    <citation type="submission" date="2019-12" db="EMBL/GenBank/DDBJ databases">
        <authorList>
            <person name="Scholes J."/>
        </authorList>
    </citation>
    <scope>NUCLEOTIDE SEQUENCE</scope>
</reference>
<evidence type="ECO:0000256" key="1">
    <source>
        <dbReference type="SAM" id="MobiDB-lite"/>
    </source>
</evidence>